<evidence type="ECO:0000256" key="7">
    <source>
        <dbReference type="ARBA" id="ARBA00022989"/>
    </source>
</evidence>
<dbReference type="AlphaFoldDB" id="A0A0H5LZN0"/>
<comment type="similarity">
    <text evidence="2">Belongs to the binding-protein-dependent transport system permease family. CysTW subfamily.</text>
</comment>
<evidence type="ECO:0000256" key="9">
    <source>
        <dbReference type="RuleBase" id="RU363032"/>
    </source>
</evidence>
<keyword evidence="3 9" id="KW-0813">Transport</keyword>
<dbReference type="NCBIfam" id="NF007545">
    <property type="entry name" value="PRK10160.1"/>
    <property type="match status" value="1"/>
</dbReference>
<feature type="transmembrane region" description="Helical" evidence="9">
    <location>
        <begin position="158"/>
        <end position="177"/>
    </location>
</feature>
<dbReference type="GO" id="GO:0010438">
    <property type="term" value="P:cellular response to sulfur starvation"/>
    <property type="evidence" value="ECO:0007669"/>
    <property type="project" value="TreeGrafter"/>
</dbReference>
<evidence type="ECO:0000313" key="12">
    <source>
        <dbReference type="EMBL" id="CRY56628.1"/>
    </source>
</evidence>
<dbReference type="InterPro" id="IPR000515">
    <property type="entry name" value="MetI-like"/>
</dbReference>
<dbReference type="Proteomes" id="UP000043316">
    <property type="component" value="Unassembled WGS sequence"/>
</dbReference>
<dbReference type="GO" id="GO:0005886">
    <property type="term" value="C:plasma membrane"/>
    <property type="evidence" value="ECO:0007669"/>
    <property type="project" value="UniProtKB-SubCell"/>
</dbReference>
<evidence type="ECO:0000256" key="5">
    <source>
        <dbReference type="ARBA" id="ARBA00022519"/>
    </source>
</evidence>
<dbReference type="PANTHER" id="PTHR30151">
    <property type="entry name" value="ALKANE SULFONATE ABC TRANSPORTER-RELATED, MEMBRANE SUBUNIT"/>
    <property type="match status" value="1"/>
</dbReference>
<evidence type="ECO:0000256" key="4">
    <source>
        <dbReference type="ARBA" id="ARBA00022475"/>
    </source>
</evidence>
<keyword evidence="8 9" id="KW-0472">Membrane</keyword>
<protein>
    <submittedName>
        <fullName evidence="12">Taurine transporter subunit</fullName>
    </submittedName>
</protein>
<evidence type="ECO:0000256" key="2">
    <source>
        <dbReference type="ARBA" id="ARBA00007069"/>
    </source>
</evidence>
<dbReference type="Gene3D" id="1.10.3720.10">
    <property type="entry name" value="MetI-like"/>
    <property type="match status" value="1"/>
</dbReference>
<dbReference type="InterPro" id="IPR035906">
    <property type="entry name" value="MetI-like_sf"/>
</dbReference>
<feature type="domain" description="ABC transmembrane type-1" evidence="11">
    <location>
        <begin position="117"/>
        <end position="297"/>
    </location>
</feature>
<dbReference type="SUPFAM" id="SSF161098">
    <property type="entry name" value="MetI-like"/>
    <property type="match status" value="1"/>
</dbReference>
<evidence type="ECO:0000256" key="3">
    <source>
        <dbReference type="ARBA" id="ARBA00022448"/>
    </source>
</evidence>
<dbReference type="PROSITE" id="PS50928">
    <property type="entry name" value="ABC_TM1"/>
    <property type="match status" value="1"/>
</dbReference>
<gene>
    <name evidence="12" type="primary">ssuC_2</name>
    <name evidence="12" type="ORF">ERS008476_03672</name>
</gene>
<evidence type="ECO:0000256" key="8">
    <source>
        <dbReference type="ARBA" id="ARBA00023136"/>
    </source>
</evidence>
<dbReference type="EMBL" id="CWJI01000015">
    <property type="protein sequence ID" value="CRY56628.1"/>
    <property type="molecule type" value="Genomic_DNA"/>
</dbReference>
<feature type="transmembrane region" description="Helical" evidence="9">
    <location>
        <begin position="59"/>
        <end position="78"/>
    </location>
</feature>
<dbReference type="CDD" id="cd06261">
    <property type="entry name" value="TM_PBP2"/>
    <property type="match status" value="1"/>
</dbReference>
<dbReference type="PANTHER" id="PTHR30151:SF25">
    <property type="entry name" value="TAURINE TRANSPORT SYSTEM PERMEASE PROTEIN TAUC"/>
    <property type="match status" value="1"/>
</dbReference>
<feature type="transmembrane region" description="Helical" evidence="9">
    <location>
        <begin position="223"/>
        <end position="244"/>
    </location>
</feature>
<sequence length="312" mass="33140">MSLHGTLRDSTLGGSALRDPALPQQTASDASVVHSVAKKPLRHRSAAVKRSAGNGQAVNGLWLSIGTVIILVAVWWAVTALQLISPLFLPAPQQVLHQLRVIASAQGFMDATLWQHLSASLGRILVALFAAVALGVPTGIAMGLSRRVRAILDPLIEIYRPVPPLAYLPLMVIWFGIGETSKILLIYLAIFAPVTLAAVAGVRSVAQVRVRAARALGASRWQVLRFVVLPSALPEILTGIRIGLGVGWSTLVAAELIAATRGLGFMVQSAGEFLATDVVIAGISVIAIIAFGMELSLRAIQRRLTPWYGAQQ</sequence>
<keyword evidence="7 9" id="KW-1133">Transmembrane helix</keyword>
<feature type="transmembrane region" description="Helical" evidence="9">
    <location>
        <begin position="183"/>
        <end position="202"/>
    </location>
</feature>
<keyword evidence="5" id="KW-0997">Cell inner membrane</keyword>
<evidence type="ECO:0000259" key="11">
    <source>
        <dbReference type="PROSITE" id="PS50928"/>
    </source>
</evidence>
<reference evidence="13" key="1">
    <citation type="submission" date="2015-03" db="EMBL/GenBank/DDBJ databases">
        <authorList>
            <consortium name="Pathogen Informatics"/>
        </authorList>
    </citation>
    <scope>NUCLEOTIDE SEQUENCE [LARGE SCALE GENOMIC DNA]</scope>
    <source>
        <strain evidence="13">R148</strain>
    </source>
</reference>
<organism evidence="12 13">
    <name type="scientific">Yersinia intermedia</name>
    <dbReference type="NCBI Taxonomy" id="631"/>
    <lineage>
        <taxon>Bacteria</taxon>
        <taxon>Pseudomonadati</taxon>
        <taxon>Pseudomonadota</taxon>
        <taxon>Gammaproteobacteria</taxon>
        <taxon>Enterobacterales</taxon>
        <taxon>Yersiniaceae</taxon>
        <taxon>Yersinia</taxon>
    </lineage>
</organism>
<proteinExistence type="inferred from homology"/>
<dbReference type="Pfam" id="PF00528">
    <property type="entry name" value="BPD_transp_1"/>
    <property type="match status" value="1"/>
</dbReference>
<keyword evidence="4" id="KW-1003">Cell membrane</keyword>
<dbReference type="FunFam" id="1.10.3720.10:FF:000003">
    <property type="entry name" value="Aliphatic sulfonate ABC transporter permease"/>
    <property type="match status" value="1"/>
</dbReference>
<comment type="subcellular location">
    <subcellularLocation>
        <location evidence="1">Cell inner membrane</location>
        <topology evidence="1">Multi-pass membrane protein</topology>
    </subcellularLocation>
    <subcellularLocation>
        <location evidence="9">Cell membrane</location>
        <topology evidence="9">Multi-pass membrane protein</topology>
    </subcellularLocation>
</comment>
<evidence type="ECO:0000313" key="13">
    <source>
        <dbReference type="Proteomes" id="UP000043316"/>
    </source>
</evidence>
<evidence type="ECO:0000256" key="10">
    <source>
        <dbReference type="SAM" id="MobiDB-lite"/>
    </source>
</evidence>
<evidence type="ECO:0000256" key="6">
    <source>
        <dbReference type="ARBA" id="ARBA00022692"/>
    </source>
</evidence>
<name>A0A0H5LZN0_YERIN</name>
<dbReference type="GO" id="GO:0042918">
    <property type="term" value="P:alkanesulfonate transmembrane transport"/>
    <property type="evidence" value="ECO:0007669"/>
    <property type="project" value="UniProtKB-ARBA"/>
</dbReference>
<keyword evidence="6 9" id="KW-0812">Transmembrane</keyword>
<accession>A0A0H5LZN0</accession>
<evidence type="ECO:0000256" key="1">
    <source>
        <dbReference type="ARBA" id="ARBA00004429"/>
    </source>
</evidence>
<feature type="transmembrane region" description="Helical" evidence="9">
    <location>
        <begin position="124"/>
        <end position="146"/>
    </location>
</feature>
<feature type="region of interest" description="Disordered" evidence="10">
    <location>
        <begin position="1"/>
        <end position="29"/>
    </location>
</feature>
<feature type="transmembrane region" description="Helical" evidence="9">
    <location>
        <begin position="273"/>
        <end position="293"/>
    </location>
</feature>